<evidence type="ECO:0000313" key="2">
    <source>
        <dbReference type="EMBL" id="CAG8435209.1"/>
    </source>
</evidence>
<keyword evidence="1" id="KW-0175">Coiled coil</keyword>
<name>A0A9N8YN79_9GLOM</name>
<feature type="coiled-coil region" evidence="1">
    <location>
        <begin position="16"/>
        <end position="43"/>
    </location>
</feature>
<proteinExistence type="predicted"/>
<dbReference type="AlphaFoldDB" id="A0A9N8YN79"/>
<comment type="caution">
    <text evidence="2">The sequence shown here is derived from an EMBL/GenBank/DDBJ whole genome shotgun (WGS) entry which is preliminary data.</text>
</comment>
<protein>
    <submittedName>
        <fullName evidence="2">5931_t:CDS:1</fullName>
    </submittedName>
</protein>
<evidence type="ECO:0000313" key="3">
    <source>
        <dbReference type="Proteomes" id="UP000789831"/>
    </source>
</evidence>
<reference evidence="2" key="1">
    <citation type="submission" date="2021-06" db="EMBL/GenBank/DDBJ databases">
        <authorList>
            <person name="Kallberg Y."/>
            <person name="Tangrot J."/>
            <person name="Rosling A."/>
        </authorList>
    </citation>
    <scope>NUCLEOTIDE SEQUENCE</scope>
    <source>
        <strain evidence="2">MT106</strain>
    </source>
</reference>
<accession>A0A9N8YN79</accession>
<sequence length="45" mass="5314">MEKMIAAYNLLSPEQKKELESEKKDAEKTLKEFQEATKLNEQENK</sequence>
<keyword evidence="3" id="KW-1185">Reference proteome</keyword>
<dbReference type="EMBL" id="CAJVPL010000024">
    <property type="protein sequence ID" value="CAG8435209.1"/>
    <property type="molecule type" value="Genomic_DNA"/>
</dbReference>
<gene>
    <name evidence="2" type="ORF">AGERDE_LOCUS486</name>
</gene>
<dbReference type="Proteomes" id="UP000789831">
    <property type="component" value="Unassembled WGS sequence"/>
</dbReference>
<evidence type="ECO:0000256" key="1">
    <source>
        <dbReference type="SAM" id="Coils"/>
    </source>
</evidence>
<organism evidence="2 3">
    <name type="scientific">Ambispora gerdemannii</name>
    <dbReference type="NCBI Taxonomy" id="144530"/>
    <lineage>
        <taxon>Eukaryota</taxon>
        <taxon>Fungi</taxon>
        <taxon>Fungi incertae sedis</taxon>
        <taxon>Mucoromycota</taxon>
        <taxon>Glomeromycotina</taxon>
        <taxon>Glomeromycetes</taxon>
        <taxon>Archaeosporales</taxon>
        <taxon>Ambisporaceae</taxon>
        <taxon>Ambispora</taxon>
    </lineage>
</organism>